<dbReference type="Proteomes" id="UP000242414">
    <property type="component" value="Unassembled WGS sequence"/>
</dbReference>
<feature type="region of interest" description="Disordered" evidence="1">
    <location>
        <begin position="42"/>
        <end position="62"/>
    </location>
</feature>
<accession>A0A1X0R0J5</accession>
<name>A0A1X0R0J5_RHIZD</name>
<organism evidence="2">
    <name type="scientific">Rhizopus microsporus var. microsporus</name>
    <dbReference type="NCBI Taxonomy" id="86635"/>
    <lineage>
        <taxon>Eukaryota</taxon>
        <taxon>Fungi</taxon>
        <taxon>Fungi incertae sedis</taxon>
        <taxon>Mucoromycota</taxon>
        <taxon>Mucoromycotina</taxon>
        <taxon>Mucoromycetes</taxon>
        <taxon>Mucorales</taxon>
        <taxon>Mucorineae</taxon>
        <taxon>Rhizopodaceae</taxon>
        <taxon>Rhizopus</taxon>
    </lineage>
</organism>
<evidence type="ECO:0000256" key="1">
    <source>
        <dbReference type="SAM" id="MobiDB-lite"/>
    </source>
</evidence>
<reference evidence="2" key="1">
    <citation type="journal article" date="2016" name="Proc. Natl. Acad. Sci. U.S.A.">
        <title>Lipid metabolic changes in an early divergent fungus govern the establishment of a mutualistic symbiosis with endobacteria.</title>
        <authorList>
            <person name="Lastovetsky O.A."/>
            <person name="Gaspar M.L."/>
            <person name="Mondo S.J."/>
            <person name="LaButti K.M."/>
            <person name="Sandor L."/>
            <person name="Grigoriev I.V."/>
            <person name="Henry S.A."/>
            <person name="Pawlowska T.E."/>
        </authorList>
    </citation>
    <scope>NUCLEOTIDE SEQUENCE [LARGE SCALE GENOMIC DNA]</scope>
    <source>
        <strain evidence="2">ATCC 52814</strain>
    </source>
</reference>
<feature type="non-terminal residue" evidence="2">
    <location>
        <position position="1"/>
    </location>
</feature>
<sequence length="86" mass="9692">LFTAPMLPNADRTNIIDTYPPVCGLSYVPHSTFSEARNHMNRGQVQKDSHLRSLQRSLSGDSHPLDTLGRKVLNRRLCLMIMSVSQ</sequence>
<dbReference type="EMBL" id="KV921942">
    <property type="protein sequence ID" value="ORE05532.1"/>
    <property type="molecule type" value="Genomic_DNA"/>
</dbReference>
<gene>
    <name evidence="2" type="ORF">BCV72DRAFT_330755</name>
</gene>
<dbReference type="VEuPathDB" id="FungiDB:BCV72DRAFT_330755"/>
<protein>
    <submittedName>
        <fullName evidence="2">Uncharacterized protein</fullName>
    </submittedName>
</protein>
<proteinExistence type="predicted"/>
<evidence type="ECO:0000313" key="2">
    <source>
        <dbReference type="EMBL" id="ORE05532.1"/>
    </source>
</evidence>
<dbReference type="AlphaFoldDB" id="A0A1X0R0J5"/>